<evidence type="ECO:0000256" key="2">
    <source>
        <dbReference type="SAM" id="Phobius"/>
    </source>
</evidence>
<evidence type="ECO:0000256" key="3">
    <source>
        <dbReference type="SAM" id="SignalP"/>
    </source>
</evidence>
<name>A0A835SVT4_CHLIN</name>
<feature type="compositionally biased region" description="Polar residues" evidence="1">
    <location>
        <begin position="1035"/>
        <end position="1044"/>
    </location>
</feature>
<gene>
    <name evidence="4" type="ORF">HXX76_012841</name>
</gene>
<evidence type="ECO:0000256" key="1">
    <source>
        <dbReference type="SAM" id="MobiDB-lite"/>
    </source>
</evidence>
<feature type="transmembrane region" description="Helical" evidence="2">
    <location>
        <begin position="437"/>
        <end position="464"/>
    </location>
</feature>
<keyword evidence="3" id="KW-0732">Signal</keyword>
<sequence>MLYLAVVLVALLRPPPVAAQLCSGLPYDCNLLTVYGGGAVTLLGSSGGGISRDVWLNLVNGSSVKVPCSPDTTSTVVSAYWWTCNMTAPYLYTTSMIYSVVGPGNKVTDAVAATAAVDATATASFVSRRTRQVVNVTVGCNPGFLEAFRSELVARANISDEVLANVTCSSSSTRASGGSSGGSSSNGSSSPLQRRRDLLAATCPLLSSGSAAGNNNNSNTAVLDLVALLYLPTSTPAPTDAAAAAQPPPMPLGDSSSPTTAQLLDANNSSGSSGGPLAAANGSQALVLEYKQRILAALEEWAAESAAADAAASGNDTALTTAAAAAPPLFVCGPAIDDAVTVMTLVNVVRAVPLNAAGISALAIVCGSSSSTANATTAAASSPTALSGLSPTTALGGEGSEVACSVTTLSSLATEVAATSPPSPAQAATAAPSSLSLLPLVITGAVVGTVACVMCAAVAALFAVRRRRRREAEEEQKQLQQPAAGNQLVPSLQPDASGEGAEAVPAASEAAVGIAAAPTHQQDGSKPRPVGTRAWAKLSGMVTDKIRGKTIWPLLAGAGGGEGSVEGGSSMRGPDRARGERSSSTGELNEILTRELRCAVAAALAASDTGGTGSRSGRWLLAPPALQQRASEEALAAADGSPTGWDGGGPRTPQGGWRSGPLSPDGEVGGGAPAVPMGGSVGQQQPLPWMSRWQQLKQEAIKAYGGGQGDVSGVVSGVGGGGASSCSSRQRSQTWNGGVGSTPTAALLKASLLLRASPSPAAVAAASVVAVVPAAAAAATAAAAGSLRSPPPPMAAAAGPVGDDEDEDDARPVTARRGGITRLKAGLMAGLASGELAADRVSTSGAATTPTSPVTGAVAAAAAIDSSMRSSIGARPSERVFGGLRINRATTLPAHSHAHGHGHGAFSSPGGMPIPIPIPIPKSRNTVAVPADDWAFGGGSNGSAPQSPRGSITGSMGGRVTRVAPFHMLSVGDAVAVGGTATATLTHSGSQRRSVPVAWGEPPTAAGSPSASGAVASGADRVSGAASMPLHPARVSNSSSNSDDITVCAL</sequence>
<dbReference type="OrthoDB" id="551572at2759"/>
<feature type="signal peptide" evidence="3">
    <location>
        <begin position="1"/>
        <end position="19"/>
    </location>
</feature>
<comment type="caution">
    <text evidence="4">The sequence shown here is derived from an EMBL/GenBank/DDBJ whole genome shotgun (WGS) entry which is preliminary data.</text>
</comment>
<keyword evidence="2" id="KW-1133">Transmembrane helix</keyword>
<feature type="region of interest" description="Disordered" evidence="1">
    <location>
        <begin position="628"/>
        <end position="667"/>
    </location>
</feature>
<feature type="region of interest" description="Disordered" evidence="1">
    <location>
        <begin position="170"/>
        <end position="192"/>
    </location>
</feature>
<feature type="compositionally biased region" description="Low complexity" evidence="1">
    <location>
        <begin position="1005"/>
        <end position="1027"/>
    </location>
</feature>
<feature type="compositionally biased region" description="Low complexity" evidence="1">
    <location>
        <begin position="496"/>
        <end position="507"/>
    </location>
</feature>
<dbReference type="Proteomes" id="UP000650467">
    <property type="component" value="Unassembled WGS sequence"/>
</dbReference>
<feature type="region of interest" description="Disordered" evidence="1">
    <location>
        <begin position="986"/>
        <end position="1050"/>
    </location>
</feature>
<feature type="region of interest" description="Disordered" evidence="1">
    <location>
        <begin position="933"/>
        <end position="958"/>
    </location>
</feature>
<feature type="region of interest" description="Disordered" evidence="1">
    <location>
        <begin position="555"/>
        <end position="589"/>
    </location>
</feature>
<evidence type="ECO:0000313" key="4">
    <source>
        <dbReference type="EMBL" id="KAG2426786.1"/>
    </source>
</evidence>
<feature type="region of interest" description="Disordered" evidence="1">
    <location>
        <begin position="783"/>
        <end position="811"/>
    </location>
</feature>
<keyword evidence="2" id="KW-0812">Transmembrane</keyword>
<protein>
    <submittedName>
        <fullName evidence="4">Uncharacterized protein</fullName>
    </submittedName>
</protein>
<organism evidence="4 5">
    <name type="scientific">Chlamydomonas incerta</name>
    <dbReference type="NCBI Taxonomy" id="51695"/>
    <lineage>
        <taxon>Eukaryota</taxon>
        <taxon>Viridiplantae</taxon>
        <taxon>Chlorophyta</taxon>
        <taxon>core chlorophytes</taxon>
        <taxon>Chlorophyceae</taxon>
        <taxon>CS clade</taxon>
        <taxon>Chlamydomonadales</taxon>
        <taxon>Chlamydomonadaceae</taxon>
        <taxon>Chlamydomonas</taxon>
    </lineage>
</organism>
<feature type="region of interest" description="Disordered" evidence="1">
    <location>
        <begin position="473"/>
        <end position="507"/>
    </location>
</feature>
<keyword evidence="5" id="KW-1185">Reference proteome</keyword>
<dbReference type="AlphaFoldDB" id="A0A835SVT4"/>
<feature type="compositionally biased region" description="Low complexity" evidence="1">
    <location>
        <begin position="266"/>
        <end position="276"/>
    </location>
</feature>
<keyword evidence="2" id="KW-0472">Membrane</keyword>
<feature type="chain" id="PRO_5032633111" evidence="3">
    <location>
        <begin position="20"/>
        <end position="1050"/>
    </location>
</feature>
<feature type="compositionally biased region" description="Polar residues" evidence="1">
    <location>
        <begin position="478"/>
        <end position="490"/>
    </location>
</feature>
<feature type="compositionally biased region" description="Low complexity" evidence="1">
    <location>
        <begin position="170"/>
        <end position="190"/>
    </location>
</feature>
<accession>A0A835SVT4</accession>
<feature type="region of interest" description="Disordered" evidence="1">
    <location>
        <begin position="238"/>
        <end position="276"/>
    </location>
</feature>
<reference evidence="4" key="1">
    <citation type="journal article" date="2020" name="bioRxiv">
        <title>Comparative genomics of Chlamydomonas.</title>
        <authorList>
            <person name="Craig R.J."/>
            <person name="Hasan A.R."/>
            <person name="Ness R.W."/>
            <person name="Keightley P.D."/>
        </authorList>
    </citation>
    <scope>NUCLEOTIDE SEQUENCE</scope>
    <source>
        <strain evidence="4">SAG 7.73</strain>
    </source>
</reference>
<feature type="compositionally biased region" description="Gly residues" evidence="1">
    <location>
        <begin position="557"/>
        <end position="566"/>
    </location>
</feature>
<feature type="transmembrane region" description="Helical" evidence="2">
    <location>
        <begin position="761"/>
        <end position="784"/>
    </location>
</feature>
<feature type="compositionally biased region" description="Polar residues" evidence="1">
    <location>
        <begin position="942"/>
        <end position="954"/>
    </location>
</feature>
<proteinExistence type="predicted"/>
<dbReference type="EMBL" id="JAEHOC010000045">
    <property type="protein sequence ID" value="KAG2426786.1"/>
    <property type="molecule type" value="Genomic_DNA"/>
</dbReference>
<evidence type="ECO:0000313" key="5">
    <source>
        <dbReference type="Proteomes" id="UP000650467"/>
    </source>
</evidence>